<protein>
    <recommendedName>
        <fullName evidence="2">DUF4350 domain-containing protein</fullName>
    </recommendedName>
</protein>
<evidence type="ECO:0000259" key="2">
    <source>
        <dbReference type="Pfam" id="PF14258"/>
    </source>
</evidence>
<keyword evidence="1" id="KW-0472">Membrane</keyword>
<accession>A0A1N7N5I1</accession>
<organism evidence="3 4">
    <name type="scientific">Belliella pelovolcani</name>
    <dbReference type="NCBI Taxonomy" id="529505"/>
    <lineage>
        <taxon>Bacteria</taxon>
        <taxon>Pseudomonadati</taxon>
        <taxon>Bacteroidota</taxon>
        <taxon>Cytophagia</taxon>
        <taxon>Cytophagales</taxon>
        <taxon>Cyclobacteriaceae</taxon>
        <taxon>Belliella</taxon>
    </lineage>
</organism>
<dbReference type="InterPro" id="IPR025646">
    <property type="entry name" value="DUF4350"/>
</dbReference>
<dbReference type="STRING" id="529505.SAMN05421761_108183"/>
<evidence type="ECO:0000313" key="3">
    <source>
        <dbReference type="EMBL" id="SIS93663.1"/>
    </source>
</evidence>
<keyword evidence="4" id="KW-1185">Reference proteome</keyword>
<feature type="domain" description="DUF4350" evidence="2">
    <location>
        <begin position="68"/>
        <end position="231"/>
    </location>
</feature>
<feature type="transmembrane region" description="Helical" evidence="1">
    <location>
        <begin position="269"/>
        <end position="284"/>
    </location>
</feature>
<dbReference type="RefSeq" id="WP_076501384.1">
    <property type="nucleotide sequence ID" value="NZ_FTOP01000008.1"/>
</dbReference>
<gene>
    <name evidence="3" type="ORF">SAMN05421761_108183</name>
</gene>
<dbReference type="OrthoDB" id="1111222at2"/>
<keyword evidence="1" id="KW-0812">Transmembrane</keyword>
<sequence>MRQGKQKFLIGFLVFTILVILILQATSKPPLNWEESYDKMDKAPYGGKIFYEQFAKVISPESLAEINSSTYEWLRSDAENGTLLIFNSGFFPDKETSKRLLTWVNEGNAAFISARFIGKELLDSLGIDIKSTIELSNFQEHISLYLNDTSLSKGQEFMFDRSTRLTYFTFPDSLDLRVLGMSKFTNSEKAAQPMFLEVGYGEGKFFLHLFPLAFSNYFLLDAENKIYTESILGYLPIKQLVFYDNYVKNGKSIFSSPLYLFLSNPNLKMAYYAIIAMLLLWIVFEGRRKQRSIPIVKPLENQTVAFAETISAMYLEKNAYRENIEQQIALFMDYCRTSFRLGLESVEDDLRKLAARSSYPLEKTKDLFAYIEILRHKQECTSADVIALNKKINEFKKYQHGGK</sequence>
<dbReference type="Proteomes" id="UP000186026">
    <property type="component" value="Unassembled WGS sequence"/>
</dbReference>
<dbReference type="Pfam" id="PF14258">
    <property type="entry name" value="DUF4350"/>
    <property type="match status" value="1"/>
</dbReference>
<evidence type="ECO:0000313" key="4">
    <source>
        <dbReference type="Proteomes" id="UP000186026"/>
    </source>
</evidence>
<reference evidence="4" key="1">
    <citation type="submission" date="2017-01" db="EMBL/GenBank/DDBJ databases">
        <authorList>
            <person name="Varghese N."/>
            <person name="Submissions S."/>
        </authorList>
    </citation>
    <scope>NUCLEOTIDE SEQUENCE [LARGE SCALE GENOMIC DNA]</scope>
    <source>
        <strain evidence="4">DSM 46698</strain>
    </source>
</reference>
<proteinExistence type="predicted"/>
<dbReference type="EMBL" id="FTOP01000008">
    <property type="protein sequence ID" value="SIS93663.1"/>
    <property type="molecule type" value="Genomic_DNA"/>
</dbReference>
<name>A0A1N7N5I1_9BACT</name>
<evidence type="ECO:0000256" key="1">
    <source>
        <dbReference type="SAM" id="Phobius"/>
    </source>
</evidence>
<dbReference type="AlphaFoldDB" id="A0A1N7N5I1"/>
<keyword evidence="1" id="KW-1133">Transmembrane helix</keyword>